<evidence type="ECO:0000313" key="1">
    <source>
        <dbReference type="EMBL" id="GGL79176.1"/>
    </source>
</evidence>
<comment type="caution">
    <text evidence="1">The sequence shown here is derived from an EMBL/GenBank/DDBJ whole genome shotgun (WGS) entry which is preliminary data.</text>
</comment>
<dbReference type="Proteomes" id="UP000639973">
    <property type="component" value="Unassembled WGS sequence"/>
</dbReference>
<accession>A0ABQ2G7J3</accession>
<organism evidence="1 2">
    <name type="scientific">Deinococcus aerolatus</name>
    <dbReference type="NCBI Taxonomy" id="522487"/>
    <lineage>
        <taxon>Bacteria</taxon>
        <taxon>Thermotogati</taxon>
        <taxon>Deinococcota</taxon>
        <taxon>Deinococci</taxon>
        <taxon>Deinococcales</taxon>
        <taxon>Deinococcaceae</taxon>
        <taxon>Deinococcus</taxon>
    </lineage>
</organism>
<keyword evidence="2" id="KW-1185">Reference proteome</keyword>
<dbReference type="EMBL" id="BMOL01000006">
    <property type="protein sequence ID" value="GGL79176.1"/>
    <property type="molecule type" value="Genomic_DNA"/>
</dbReference>
<sequence>MDYHSVALSGVTQQGDQLEAMGVLATDLVGEHLVESQAVQLANGVLVLPAGVGVAEAVGGFRGTPVRLGA</sequence>
<reference evidence="2" key="1">
    <citation type="journal article" date="2019" name="Int. J. Syst. Evol. Microbiol.">
        <title>The Global Catalogue of Microorganisms (GCM) 10K type strain sequencing project: providing services to taxonomists for standard genome sequencing and annotation.</title>
        <authorList>
            <consortium name="The Broad Institute Genomics Platform"/>
            <consortium name="The Broad Institute Genome Sequencing Center for Infectious Disease"/>
            <person name="Wu L."/>
            <person name="Ma J."/>
        </authorList>
    </citation>
    <scope>NUCLEOTIDE SEQUENCE [LARGE SCALE GENOMIC DNA]</scope>
    <source>
        <strain evidence="2">JCM 15442</strain>
    </source>
</reference>
<gene>
    <name evidence="1" type="ORF">GCM10010840_16270</name>
</gene>
<evidence type="ECO:0000313" key="2">
    <source>
        <dbReference type="Proteomes" id="UP000639973"/>
    </source>
</evidence>
<name>A0ABQ2G7J3_9DEIO</name>
<protein>
    <submittedName>
        <fullName evidence="1">Uncharacterized protein</fullName>
    </submittedName>
</protein>
<proteinExistence type="predicted"/>